<dbReference type="Proteomes" id="UP000485058">
    <property type="component" value="Unassembled WGS sequence"/>
</dbReference>
<feature type="non-terminal residue" evidence="10">
    <location>
        <position position="1"/>
    </location>
</feature>
<dbReference type="Pfam" id="PF08534">
    <property type="entry name" value="Redoxin"/>
    <property type="match status" value="1"/>
</dbReference>
<accession>A0A699YFH4</accession>
<feature type="domain" description="Redoxin" evidence="9">
    <location>
        <begin position="70"/>
        <end position="180"/>
    </location>
</feature>
<evidence type="ECO:0000256" key="7">
    <source>
        <dbReference type="PIRSR" id="PIRSR637944-1"/>
    </source>
</evidence>
<keyword evidence="11" id="KW-1185">Reference proteome</keyword>
<dbReference type="EMBL" id="BLLF01000046">
    <property type="protein sequence ID" value="GFH06598.1"/>
    <property type="molecule type" value="Genomic_DNA"/>
</dbReference>
<keyword evidence="8" id="KW-0676">Redox-active center</keyword>
<evidence type="ECO:0000256" key="4">
    <source>
        <dbReference type="ARBA" id="ARBA00022559"/>
    </source>
</evidence>
<evidence type="ECO:0000256" key="6">
    <source>
        <dbReference type="ARBA" id="ARBA00023002"/>
    </source>
</evidence>
<sequence length="187" mass="19668">MLSTLAPMQRAGAQMLRSSFPAASPARIASARTFVTAHAIAVGDKLPQRGQHERGQRGQLVQGKEGCLLCCACLKHLPGFVESAEEIKGRGVDTIACISVNDAFVMDAWGKSVGASDKVLMLADGNAAFTKACGVELDLVDKGLGMRSRRYAMLVEDGTVKALNLEEGGAFTISSAESILETLALAK</sequence>
<comment type="catalytic activity">
    <reaction evidence="1">
        <text>[glutaredoxin]-dithiol + a hydroperoxide = [glutaredoxin]-disulfide + an alcohol + H2O</text>
        <dbReference type="Rhea" id="RHEA:62624"/>
        <dbReference type="Rhea" id="RHEA-COMP:10729"/>
        <dbReference type="Rhea" id="RHEA-COMP:10730"/>
        <dbReference type="ChEBI" id="CHEBI:15377"/>
        <dbReference type="ChEBI" id="CHEBI:29950"/>
        <dbReference type="ChEBI" id="CHEBI:30879"/>
        <dbReference type="ChEBI" id="CHEBI:35924"/>
        <dbReference type="ChEBI" id="CHEBI:50058"/>
        <dbReference type="EC" id="1.11.1.25"/>
    </reaction>
</comment>
<name>A0A699YFH4_HAELA</name>
<dbReference type="Gene3D" id="3.40.30.10">
    <property type="entry name" value="Glutaredoxin"/>
    <property type="match status" value="1"/>
</dbReference>
<dbReference type="InterPro" id="IPR037944">
    <property type="entry name" value="PRX5-like"/>
</dbReference>
<dbReference type="InterPro" id="IPR013740">
    <property type="entry name" value="Redoxin"/>
</dbReference>
<dbReference type="InterPro" id="IPR036249">
    <property type="entry name" value="Thioredoxin-like_sf"/>
</dbReference>
<evidence type="ECO:0000256" key="5">
    <source>
        <dbReference type="ARBA" id="ARBA00022862"/>
    </source>
</evidence>
<keyword evidence="6 8" id="KW-0560">Oxidoreductase</keyword>
<evidence type="ECO:0000256" key="3">
    <source>
        <dbReference type="ARBA" id="ARBA00013016"/>
    </source>
</evidence>
<dbReference type="EC" id="1.11.1.25" evidence="3 8"/>
<keyword evidence="5 8" id="KW-0049">Antioxidant</keyword>
<proteinExistence type="inferred from homology"/>
<organism evidence="10 11">
    <name type="scientific">Haematococcus lacustris</name>
    <name type="common">Green alga</name>
    <name type="synonym">Haematococcus pluvialis</name>
    <dbReference type="NCBI Taxonomy" id="44745"/>
    <lineage>
        <taxon>Eukaryota</taxon>
        <taxon>Viridiplantae</taxon>
        <taxon>Chlorophyta</taxon>
        <taxon>core chlorophytes</taxon>
        <taxon>Chlorophyceae</taxon>
        <taxon>CS clade</taxon>
        <taxon>Chlamydomonadales</taxon>
        <taxon>Haematococcaceae</taxon>
        <taxon>Haematococcus</taxon>
    </lineage>
</organism>
<dbReference type="GO" id="GO:0034599">
    <property type="term" value="P:cellular response to oxidative stress"/>
    <property type="evidence" value="ECO:0007669"/>
    <property type="project" value="InterPro"/>
</dbReference>
<evidence type="ECO:0000313" key="10">
    <source>
        <dbReference type="EMBL" id="GFH06598.1"/>
    </source>
</evidence>
<dbReference type="CDD" id="cd03013">
    <property type="entry name" value="PRX5_like"/>
    <property type="match status" value="1"/>
</dbReference>
<evidence type="ECO:0000256" key="1">
    <source>
        <dbReference type="ARBA" id="ARBA00001711"/>
    </source>
</evidence>
<evidence type="ECO:0000259" key="9">
    <source>
        <dbReference type="Pfam" id="PF08534"/>
    </source>
</evidence>
<evidence type="ECO:0000256" key="8">
    <source>
        <dbReference type="RuleBase" id="RU366011"/>
    </source>
</evidence>
<dbReference type="PANTHER" id="PTHR10430:SF16">
    <property type="entry name" value="PEROXIREDOXIN-5, MITOCHONDRIAL"/>
    <property type="match status" value="1"/>
</dbReference>
<dbReference type="GO" id="GO:0008379">
    <property type="term" value="F:thioredoxin peroxidase activity"/>
    <property type="evidence" value="ECO:0007669"/>
    <property type="project" value="InterPro"/>
</dbReference>
<keyword evidence="4 8" id="KW-0575">Peroxidase</keyword>
<comment type="similarity">
    <text evidence="2 8">Belongs to the peroxiredoxin family. Prx5 subfamily.</text>
</comment>
<evidence type="ECO:0000313" key="11">
    <source>
        <dbReference type="Proteomes" id="UP000485058"/>
    </source>
</evidence>
<dbReference type="GO" id="GO:0005737">
    <property type="term" value="C:cytoplasm"/>
    <property type="evidence" value="ECO:0007669"/>
    <property type="project" value="TreeGrafter"/>
</dbReference>
<dbReference type="PANTHER" id="PTHR10430">
    <property type="entry name" value="PEROXIREDOXIN"/>
    <property type="match status" value="1"/>
</dbReference>
<dbReference type="AlphaFoldDB" id="A0A699YFH4"/>
<dbReference type="SUPFAM" id="SSF52833">
    <property type="entry name" value="Thioredoxin-like"/>
    <property type="match status" value="1"/>
</dbReference>
<dbReference type="GO" id="GO:0042744">
    <property type="term" value="P:hydrogen peroxide catabolic process"/>
    <property type="evidence" value="ECO:0007669"/>
    <property type="project" value="TreeGrafter"/>
</dbReference>
<comment type="function">
    <text evidence="8">Thiol-specific peroxidase that catalyzes the reduction of hydrogen peroxide and organic hydroperoxides to water and alcohols, respectively. Plays a role in cell protection against oxidative stress by detoxifying peroxides.</text>
</comment>
<dbReference type="GO" id="GO:0045454">
    <property type="term" value="P:cell redox homeostasis"/>
    <property type="evidence" value="ECO:0007669"/>
    <property type="project" value="TreeGrafter"/>
</dbReference>
<reference evidence="10 11" key="1">
    <citation type="submission" date="2020-02" db="EMBL/GenBank/DDBJ databases">
        <title>Draft genome sequence of Haematococcus lacustris strain NIES-144.</title>
        <authorList>
            <person name="Morimoto D."/>
            <person name="Nakagawa S."/>
            <person name="Yoshida T."/>
            <person name="Sawayama S."/>
        </authorList>
    </citation>
    <scope>NUCLEOTIDE SEQUENCE [LARGE SCALE GENOMIC DNA]</scope>
    <source>
        <strain evidence="10 11">NIES-144</strain>
    </source>
</reference>
<comment type="caution">
    <text evidence="10">The sequence shown here is derived from an EMBL/GenBank/DDBJ whole genome shotgun (WGS) entry which is preliminary data.</text>
</comment>
<feature type="active site" description="Cysteine sulfenic acid (-SOH) intermediate" evidence="7">
    <location>
        <position position="73"/>
    </location>
</feature>
<evidence type="ECO:0000256" key="2">
    <source>
        <dbReference type="ARBA" id="ARBA00010505"/>
    </source>
</evidence>
<protein>
    <recommendedName>
        <fullName evidence="3 8">Glutaredoxin-dependent peroxiredoxin</fullName>
        <ecNumber evidence="3 8">1.11.1.25</ecNumber>
    </recommendedName>
</protein>
<dbReference type="FunFam" id="3.40.30.10:FF:000553">
    <property type="entry name" value="Peroxiredoxin-2C"/>
    <property type="match status" value="1"/>
</dbReference>
<gene>
    <name evidence="10" type="ORF">HaLaN_01255</name>
</gene>